<dbReference type="NCBIfam" id="TIGR01643">
    <property type="entry name" value="YD_repeat_2x"/>
    <property type="match status" value="5"/>
</dbReference>
<dbReference type="EMBL" id="LT559118">
    <property type="protein sequence ID" value="SBO97887.1"/>
    <property type="molecule type" value="Genomic_DNA"/>
</dbReference>
<dbReference type="PANTHER" id="PTHR32305">
    <property type="match status" value="1"/>
</dbReference>
<dbReference type="NCBIfam" id="TIGR03696">
    <property type="entry name" value="Rhs_assc_core"/>
    <property type="match status" value="1"/>
</dbReference>
<sequence>MSNLWTLSSTQPTFSAYGSDPESRSLRMETQVEHDPSAAGQGSGLIWSATGAVSSGSCSATISCWLQSPVVAAGKLKDGWLIRWRVRASTASGVTGPWTKWQAGRVDTSKPTVSGLSASPGQAVSGLWTVSSLQPSFSANGSDPESRSLRLETEVEHDPGAAGQGSGLIWSGSGSVSSGSCSATISCWLQSPVVAAGKLRDGWLIRWRVRASTGGGVAGPWSEWQAGRVDTSKPTVSGLSASPGQAASKLWTLTSLQPSFSANGSDPESRSLRLDTEVEHDPGAAGQGSGLIWSGSGSVSSGSCSATISCWLQSPVVAAGKLKDGWLVRWRVRASTGGGVAGPWSEWQSATVAVSGTAGSGLGAVPATRGADTWTLASATPWLYAKVSDAGGAKLVLGAEIEHDPAAPQQGTGAIWSGQGTTAYASGGNAWVQVPAGMLADGMKVRWRTRGVTTGGVAGEWSPWQSATVDVSKPAVSDAGLTPATRGAVSWTVSSVTPWVYAKVTDPESRAVRLSVQIEHDPGAAGQGTGLVWEGKGAAAASSGTNAWVQVPSGKLNDGMKIRWRVRGETASGVAGPWSDWALAGVDLTKPLVESLGMNPALPGSASWAAGSLTPWLYARVSDQENRSSKLNVEVEHDPGVPGQGTGLIWSGVSDKAYASGTVAWALVPSGKLVDGWQIRWRARAATTSGASGPWSDWVSARIDTKLFDTIPPGPAVSRMSAPGQLVSGVWILPSAGPVFTAAISDADRRPGVLEAEVEHDPAATGQGSGLIWSGQGRTFAETCFTGQTCSASHTSPAVTGLQNGWQIRWRVRAVVQSTDSSGALVPGAWSEWQAGRVDTSKPVVSGLSASPGQSASGLWTLPSLQPSFSAYGADPESRSLRLETQVEHDPSAAGQGSGLIWSATGMVSSGSCTLTITCWVQSPVVPEGKLKDGWLVRWRVRVSTAANVTGPWSEWQASRMDISKPVVSGLSASPGQEVSGLWTVSSLQPSFSAYGADPESRSLRLETQVEHDPGAASQGSGLIWAGAGAVSSGSCSATITCWVQSPVVAAGKLRDGWLIRWRVRASTGGGVAGPWSEWQAGRVDTSKPVVSGLAASPGQEVSGLWTVSSLQPSFSAYGADPESRSLRLETQVEHDPGAASQGSGLIWAGAGAVSSGSCSATITCWVQSPVVAAGKLKDGWLIRWRVRASTGGGVAGPWSEWQAGRVDTSKPVVSGLSASPGQVTSGLWAVSSLQPSFSAYGADPESRSLRLDTEVEHDPGAAGQGSGLIWSGTGSVSSGSCSATITCWLQSPVVAAGKLKDGWLVRWRVRASTGGGVAGPWSEWQSATVAVSGTAGSGLGAVPATRGADVWTLASATPWLYAKVSDAGGAKLVLGAEIEHDPAAPQQGTGAIWSGQGTTAYASGGNAWLQVPAGKLTDGMKVRWRARGVPTTGTAGEWSPWQSATVDVSKPAVSDAGLTPATRGAVSWTVSSVTPWVYAKVTDPESRAARLSVQIEHDPGAAGQGTGLVWEGKGAAAASSGTNAWVQVPSGKLNDGMKIRWRVRGETASGVPGPWSDWAVAGVDLRKPSVAGLSMTPATWDAATWTAAAASPWLYAKVTDPENRESSLAVEIEHDPAATGQGTGLIWTGKSARAYGSGENAWVQVPSGKLTDGMKVRWRVRGETASGVVGPWSDWVAAGIDLSKPTVESLGMDPALPGSASWTAGSLTPWLYARITDPENRSGKLDVQVEHDPAKPDQGTGLIWSGTSDREYASGDNAWAAVPAGKLADGWQIRWRARATTTSGMSGPWSAWVPARVDTKVSGTIPPPPVVGKMSAPGQLVSGVWILPSAGPVFTATISDADRRPGVLQAEVEHDPAATGQGSGLIWSGQGKTFAETCFTGQTCSASHTSPAVTGLQNGWQIRWRVRAVVQSTESPGALVTGSWSEWQAGRVDTSKPVVSGLAASPGQAVSGLWTLSTLQPTFSAYGSDAGSRSLRLETEVEHDPSAASQGSGLIWSATGAVSSGSCTLTITCWVQSPAVTAGKLKDGWLIRWRVRVSTTGGVASPWSEWQAGRVDTSKPVVSGLAASPGQVSSGLWTLSTLQPTFSAHGADPESRSLRLETEVEHDPSAAGQGTGLIWSATGTVSSGSCTTTITCWVQSPVVAAGKLKDGWLIRWRVRASTGGGVAGPWSEWQAGRVDTSKPVVSGLAASPGQVNSGLWTLSSTQPTFSAHGADPESRSLRLETEVEHDPSAAGQGSGLIWSGIGEVSSGSCSATITCWVQSPVVAAGKLRDGWLIRWRVRASTGGGVAGPWSEWQAGRVDTSKPVVSGLSASPGQETSGLWTLTSLQPSFSAYGSDPESRSLRLDTEVEHDPGAAGQGSGLIWSGTGAVSSGSCTATITCWVQSPVVAAGKLKDGWLIRWRVRVSTPGGVTGAWSEWQPATVAVSGTAGSGLGAVPATRGADTWTLASATPWLYAKVSDAGGAKLVLGAEIEHDPAAPQQGTGAIWSGQGTTAYASGGNAWLQVPAGKLTDGMKLRWRARGVPTTGTAGEWSPWQNATVDLRKPSIDGLGMSPAIRGTTSWTAESLTPWMYAKLTDPENRPGKLDVQVEHDPEKSGQGTGLIWSGTSDKEYASGTNAWTAVPADKLTDGWHIRWRARATTTSGVSGPWSEWVYATVAALPFESFSPANNSQVDTLTPVLSANARPFNGGQVKYWFQLCAGSAPNWRWCKDSAQESEEWSTQGTWQVVDRRLKWGETYSWMAKAATTYTTVTSSWRTFTPAPEQGNINGLLAAGTQGREFNHTSGNFAHTATDASVAVVGPPLNVSRTYNSLDPRTDGMFGTGWTTRWDMRIEVEPTGSLLVTYPGGEQMRFAPTGNGTYAPPQGTFATLAAEQAGGWRLMDKSATSYWFDASGRLTKITDHRGRAQELTRGTDGRLTKVTATGGRSLTFIWAGGHVGSVSTDPVDGKPLTWTYSYEGDQLVKVCPPASATACTTYAYGTASRYKSVIIDSRPDYYYRLNEAETRTGTVIASAAGWNITEEQAKLNGTTPADLGAQVPGAPTGSPDTAMRFKGAATSTYVQLPPNAVSGQGGELAVEAWFKTTASGTVIGMQDTADNTPSESAPVVYVGTDGKLRGQFHTGPSTVAHTPITSPAAVNDGAWHHVVLSAVETKPATSSAPAEHTQTLYLDGVAVGTLAGEIQHGDMAQTRIGYGHASPAWPSTTSGAAPFPFNGDIDEVAIYGKPLGVAAVQRHFAAGKAQPQLTKVTQASGRVRAVNTYNPDGGRLATHTDAHGGTWKLSDPAYARQTTISTFATVTVTDPHNGVVTYVADAQRGYRQVSVTDQAGATTRYAYDTGGFPAKEYDPNGNAVEMTFNARGNMLSRKTCRAAGSCSTEYFSYFLNTNDPFDARNDLKIAHRDGRSASATDETYQTSWTFNSHGEEVKQTTPATADFPQGRSAVKTYTDGTEAAAGGGNTPAGLLRSAKDYNGNEVTYAYTASGDVAVETVATGLRYNREYDVLGRVVQEIEVSKAYPEGLATTVAYDALGRITSRTGAGVKNDISGVTHTVKWSRTYDEDGLPLTETLSDLTGGDAARTTGYGYDSYGRLETVTGPEGGVQRFAYDHKGQKVRFTDERGTVFHYGYTPRGELATSTLKGWTGSPIDPQQAVDVTMTSYAYDPGGRLASETDAMGRTTAYTYYGDDLPASNIAKAARLNGSSTPRDVVLGSRTYDAAGNVVEETTDGGTLRLAGVYDAAGRLTRLATDPDKLNRVADYSYDANGNVIKISRSAAGSDRVEVTEYAYNAANQPIREVVHNDGGEDLITTVTVDDRGLTTATTDPRGNAPGADPAAFTTDIAYNALRLPTQVQSPPVAVERAGAAPATQRPVTRTGYNTYGEPTHRADAEGRILTSVMDRAGRVVEQAMPAYTPPGGQPITPKITSGYDAAGQLISNTDARGQQTTYIYDGLGRKVQVRAPKAAVSSFGYDLLGEELWTVDPTGARSEATYDDLGRQITLTTIERRPAQATYVTRMEYDDASRVTKTIRPTGDSTTRAYDATGALIANTNALGDTTTFAYDLAGRLIRSTDPLGLSSTATHDLAGRKVRTQELNAQGTVLRSQRFGYDPADNLISETSAEGHTTTQVFDAANRLVERREPVSATETITTSFGYDAAGEQTRSTDGRGNATYTTYNSLGLAESVIEPSTAAHQQAADRTWTTAYDAGGNPVTTLLPGGVRIARVFDELNRLTQQTGTGAEADTEAKTFGYDLAGRVTTANDLAFTLNDRGLLLKISGASGDISTYAYDANSRLTQRVDTTGTSSFTWDDADRQTQAVDPVSAVTIDYGYDKNSRLTSMAYGASGARRSYSYDELNRLTEDQLTTSAGSPIASIGYEYDLDDNLTSKTTAGTTGAGRNVYTYDWSNRLTSWTAPDGTKTGYEWDAAGNRVKAGDKTFTYDERNRLISGDGHTYTYTARGTLAEDSAGIVRRTKFDAFDRLINDDAVVYEYDALDRVETRTAGGKSTRMVYDGVSNNLTAVTDGGTGVVTSTFGRDALGRTLGLSDGTGGRLAFCDLRGDLIGTFGAGSTSLADSVAFDPFGEVLSRTGAAHDLGYQGGYTDPDTGKVNMAARWYQPSTGSFVSRDTLGQAPDPSVQLNRYTYANDNPLTAVDPDGHATKKKTTTKKTTKKASTKTTKTQKEKEKEYKACANQGFKNKNGLNCDAEKKISKETKAFVVDCKKGLNDDNACADGGVAYTSCRLGGKKSGSCEGAGVKEACVTQGGGSLCTSSIEAYDSCRSDKSISRSVCIEGNPQYVDCMHRYSNAHDTCVGSTGAYERCRVDGENYGSKSQCAVVGEVYAVCSYQGGLKNLGDRSGYDQLDSVCKEVANDTVRCFLKVKGSLGDCFAAGVVQLDCIKATKKVGDCGKLADGIYWCMSNPKSDYCDSTPQERPCVTKNKSKTCERYYSSVQAWFSSEIYKKSDLTTPGVCQVKDFLSHIPVAKPAETAASTVCGLIDSGIKIFNMVNKNADINANWKKARLSSPGSGLIVKRVCTDIAGDIGSVCTDTVRPA</sequence>
<evidence type="ECO:0000259" key="3">
    <source>
        <dbReference type="Pfam" id="PF20148"/>
    </source>
</evidence>
<proteinExistence type="predicted"/>
<feature type="domain" description="DUF6531" evidence="3">
    <location>
        <begin position="2783"/>
        <end position="2854"/>
    </location>
</feature>
<gene>
    <name evidence="5" type="ORF">BN4615_P7403</name>
</gene>
<dbReference type="InterPro" id="IPR045351">
    <property type="entry name" value="DUF6531"/>
</dbReference>
<dbReference type="InterPro" id="IPR022385">
    <property type="entry name" value="Rhs_assc_core"/>
</dbReference>
<dbReference type="InterPro" id="IPR013320">
    <property type="entry name" value="ConA-like_dom_sf"/>
</dbReference>
<dbReference type="SUPFAM" id="SSF49899">
    <property type="entry name" value="Concanavalin A-like lectins/glucanases"/>
    <property type="match status" value="1"/>
</dbReference>
<organism evidence="5">
    <name type="scientific">Nonomuraea gerenzanensis</name>
    <dbReference type="NCBI Taxonomy" id="93944"/>
    <lineage>
        <taxon>Bacteria</taxon>
        <taxon>Bacillati</taxon>
        <taxon>Actinomycetota</taxon>
        <taxon>Actinomycetes</taxon>
        <taxon>Streptosporangiales</taxon>
        <taxon>Streptosporangiaceae</taxon>
        <taxon>Nonomuraea</taxon>
    </lineage>
</organism>
<evidence type="ECO:0000313" key="5">
    <source>
        <dbReference type="EMBL" id="SBO97887.1"/>
    </source>
</evidence>
<evidence type="ECO:0000256" key="1">
    <source>
        <dbReference type="ARBA" id="ARBA00022737"/>
    </source>
</evidence>
<accession>A0A1M4EG00</accession>
<feature type="domain" description="Teneurin-like YD-shell" evidence="4">
    <location>
        <begin position="4321"/>
        <end position="4641"/>
    </location>
</feature>
<reference evidence="5" key="1">
    <citation type="submission" date="2016-04" db="EMBL/GenBank/DDBJ databases">
        <authorList>
            <person name="Evans L.H."/>
            <person name="Alamgir A."/>
            <person name="Owens N."/>
            <person name="Weber N.D."/>
            <person name="Virtaneva K."/>
            <person name="Barbian K."/>
            <person name="Babar A."/>
            <person name="Rosenke K."/>
        </authorList>
    </citation>
    <scope>NUCLEOTIDE SEQUENCE</scope>
    <source>
        <strain evidence="5">Nono1</strain>
    </source>
</reference>
<feature type="compositionally biased region" description="Basic and acidic residues" evidence="2">
    <location>
        <begin position="144"/>
        <end position="159"/>
    </location>
</feature>
<dbReference type="InterPro" id="IPR031325">
    <property type="entry name" value="RHS_repeat"/>
</dbReference>
<feature type="compositionally biased region" description="Basic residues" evidence="2">
    <location>
        <begin position="4652"/>
        <end position="4666"/>
    </location>
</feature>
<dbReference type="InterPro" id="IPR006530">
    <property type="entry name" value="YD"/>
</dbReference>
<dbReference type="Gene3D" id="2.180.10.10">
    <property type="entry name" value="RHS repeat-associated core"/>
    <property type="match status" value="5"/>
</dbReference>
<dbReference type="InterPro" id="IPR050708">
    <property type="entry name" value="T6SS_VgrG/RHS"/>
</dbReference>
<feature type="region of interest" description="Disordered" evidence="2">
    <location>
        <begin position="136"/>
        <end position="168"/>
    </location>
</feature>
<evidence type="ECO:0000259" key="4">
    <source>
        <dbReference type="Pfam" id="PF25023"/>
    </source>
</evidence>
<name>A0A1M4EG00_9ACTN</name>
<feature type="compositionally biased region" description="Basic and acidic residues" evidence="2">
    <location>
        <begin position="21"/>
        <end position="36"/>
    </location>
</feature>
<keyword evidence="1" id="KW-0677">Repeat</keyword>
<feature type="compositionally biased region" description="Polar residues" evidence="2">
    <location>
        <begin position="1"/>
        <end position="16"/>
    </location>
</feature>
<dbReference type="PANTHER" id="PTHR32305:SF15">
    <property type="entry name" value="PROTEIN RHSA-RELATED"/>
    <property type="match status" value="1"/>
</dbReference>
<feature type="region of interest" description="Disordered" evidence="2">
    <location>
        <begin position="3857"/>
        <end position="3880"/>
    </location>
</feature>
<dbReference type="Pfam" id="PF20148">
    <property type="entry name" value="DUF6531"/>
    <property type="match status" value="1"/>
</dbReference>
<dbReference type="Pfam" id="PF25023">
    <property type="entry name" value="TEN_YD-shell"/>
    <property type="match status" value="1"/>
</dbReference>
<evidence type="ECO:0000256" key="2">
    <source>
        <dbReference type="SAM" id="MobiDB-lite"/>
    </source>
</evidence>
<protein>
    <submittedName>
        <fullName evidence="5">Uncharacterized protein</fullName>
    </submittedName>
</protein>
<dbReference type="Pfam" id="PF05593">
    <property type="entry name" value="RHS_repeat"/>
    <property type="match status" value="6"/>
</dbReference>
<feature type="region of interest" description="Disordered" evidence="2">
    <location>
        <begin position="4640"/>
        <end position="4671"/>
    </location>
</feature>
<feature type="region of interest" description="Disordered" evidence="2">
    <location>
        <begin position="1"/>
        <end position="41"/>
    </location>
</feature>
<dbReference type="Pfam" id="PF13385">
    <property type="entry name" value="Laminin_G_3"/>
    <property type="match status" value="1"/>
</dbReference>
<dbReference type="InterPro" id="IPR056823">
    <property type="entry name" value="TEN-like_YD-shell"/>
</dbReference>
<dbReference type="Gene3D" id="2.60.120.200">
    <property type="match status" value="1"/>
</dbReference>